<reference evidence="1 2" key="1">
    <citation type="submission" date="2012-11" db="EMBL/GenBank/DDBJ databases">
        <title>Comeplete Genome Sequence Of a Novel Gaint Bacteriophage VH7D that Infects Vibrio harveyi.</title>
        <authorList>
            <person name="Luo Z."/>
            <person name="Yu Y."/>
        </authorList>
    </citation>
    <scope>NUCLEOTIDE SEQUENCE [LARGE SCALE GENOMIC DNA]</scope>
</reference>
<dbReference type="EMBL" id="KC131129">
    <property type="protein sequence ID" value="AGB07052.1"/>
    <property type="molecule type" value="Genomic_DNA"/>
</dbReference>
<dbReference type="RefSeq" id="YP_009006339.1">
    <property type="nucleotide sequence ID" value="NC_023568.1"/>
</dbReference>
<organism evidence="1 2">
    <name type="scientific">Vibrio phage VH7D</name>
    <dbReference type="NCBI Taxonomy" id="1262539"/>
    <lineage>
        <taxon>Viruses</taxon>
        <taxon>Duplodnaviria</taxon>
        <taxon>Heunggongvirae</taxon>
        <taxon>Uroviricota</taxon>
        <taxon>Caudoviricetes</taxon>
        <taxon>Pantevenvirales</taxon>
        <taxon>Straboviridae</taxon>
        <taxon>Schizotequatrovirus</taxon>
        <taxon>Schizotequatrovirus vh7d</taxon>
    </lineage>
</organism>
<name>V9LYZ3_9CAUD</name>
<evidence type="ECO:0000313" key="1">
    <source>
        <dbReference type="EMBL" id="AGB07052.1"/>
    </source>
</evidence>
<proteinExistence type="predicted"/>
<dbReference type="KEGG" id="vg:18499971"/>
<keyword evidence="2" id="KW-1185">Reference proteome</keyword>
<sequence length="80" mass="9105">MDDPMITAKEARAKRKKLSPAVEKSLEELDFAIQVASPTKSRVDFKTEKLTESERDTIRSILISLGYDAFITGEKLEVMW</sequence>
<dbReference type="GeneID" id="18499971"/>
<dbReference type="Proteomes" id="UP000018884">
    <property type="component" value="Segment"/>
</dbReference>
<evidence type="ECO:0000313" key="2">
    <source>
        <dbReference type="Proteomes" id="UP000018884"/>
    </source>
</evidence>
<accession>V9LYZ3</accession>
<protein>
    <submittedName>
        <fullName evidence="1">Uncharacterized protein</fullName>
    </submittedName>
</protein>